<protein>
    <submittedName>
        <fullName evidence="1">Uncharacterized protein</fullName>
    </submittedName>
</protein>
<dbReference type="EMBL" id="JAXCEH010000003">
    <property type="protein sequence ID" value="MFA1553446.1"/>
    <property type="molecule type" value="Genomic_DNA"/>
</dbReference>
<accession>A0ABV4QS94</accession>
<dbReference type="Proteomes" id="UP001569904">
    <property type="component" value="Unassembled WGS sequence"/>
</dbReference>
<proteinExistence type="predicted"/>
<comment type="caution">
    <text evidence="1">The sequence shown here is derived from an EMBL/GenBank/DDBJ whole genome shotgun (WGS) entry which is preliminary data.</text>
</comment>
<keyword evidence="2" id="KW-1185">Reference proteome</keyword>
<sequence length="419" mass="45819">MPHPPATPPSRYAALTRGQLAVVVPELLLIGQLIDRSGMAWCISAFGREQMARIAIEEWAASSPIYTRRMQRALGYAPEVPGKGDVPTIFKGLQLDIGAPPQFMDFRYTVHDRWNGEFHLDHCGALMDVEPMGEDYVRSMCHDIEDPTFDATAVATNPKAQVRPIHRPPRRPADRHPHCAWTVIIDESHPEVRGIPLLAENERSRAATLELAPIDPADDGLADYSGPLLGDLDFAAFSRSALARIADEVCLQMHLLNRAFTLAVAERAADAGELLRIRRKQLVGIAGIAAERLARALDLPDGAEGATRLLALHPLLNPAAYVDADMDGGGIVVRPSPAHEDSAWISLCGPDWTPPLQAIVRAVDPHLDVEATGTAEEWRLTVVRRDHPAPEPNEVAVVRFSTGSAFSFEPRRSLPITPV</sequence>
<organism evidence="1 2">
    <name type="scientific">Actinomadura chokoriensis</name>
    <dbReference type="NCBI Taxonomy" id="454156"/>
    <lineage>
        <taxon>Bacteria</taxon>
        <taxon>Bacillati</taxon>
        <taxon>Actinomycetota</taxon>
        <taxon>Actinomycetes</taxon>
        <taxon>Streptosporangiales</taxon>
        <taxon>Thermomonosporaceae</taxon>
        <taxon>Actinomadura</taxon>
    </lineage>
</organism>
<gene>
    <name evidence="1" type="ORF">SM436_07050</name>
</gene>
<dbReference type="RefSeq" id="WP_371939841.1">
    <property type="nucleotide sequence ID" value="NZ_JAXCEH010000003.1"/>
</dbReference>
<reference evidence="1 2" key="1">
    <citation type="submission" date="2023-11" db="EMBL/GenBank/DDBJ databases">
        <title>Actinomadura monticuli sp. nov., isolated from volcanic ash.</title>
        <authorList>
            <person name="Lee S.D."/>
            <person name="Yang H."/>
            <person name="Kim I.S."/>
        </authorList>
    </citation>
    <scope>NUCLEOTIDE SEQUENCE [LARGE SCALE GENOMIC DNA]</scope>
    <source>
        <strain evidence="1 2">DSM 45346</strain>
    </source>
</reference>
<evidence type="ECO:0000313" key="1">
    <source>
        <dbReference type="EMBL" id="MFA1553446.1"/>
    </source>
</evidence>
<name>A0ABV4QS94_9ACTN</name>
<evidence type="ECO:0000313" key="2">
    <source>
        <dbReference type="Proteomes" id="UP001569904"/>
    </source>
</evidence>